<evidence type="ECO:0000256" key="14">
    <source>
        <dbReference type="ARBA" id="ARBA00038036"/>
    </source>
</evidence>
<evidence type="ECO:0000256" key="12">
    <source>
        <dbReference type="ARBA" id="ARBA00022958"/>
    </source>
</evidence>
<evidence type="ECO:0000256" key="3">
    <source>
        <dbReference type="ARBA" id="ARBA00004496"/>
    </source>
</evidence>
<dbReference type="SUPFAM" id="SSF53067">
    <property type="entry name" value="Actin-like ATPase domain"/>
    <property type="match status" value="2"/>
</dbReference>
<evidence type="ECO:0000256" key="5">
    <source>
        <dbReference type="ARBA" id="ARBA00011738"/>
    </source>
</evidence>
<evidence type="ECO:0000256" key="4">
    <source>
        <dbReference type="ARBA" id="ARBA00005225"/>
    </source>
</evidence>
<evidence type="ECO:0000256" key="9">
    <source>
        <dbReference type="ARBA" id="ARBA00022741"/>
    </source>
</evidence>
<dbReference type="PANTHER" id="PTHR34265">
    <property type="entry name" value="TYPE III PANTOTHENATE KINASE"/>
    <property type="match status" value="1"/>
</dbReference>
<dbReference type="HAMAP" id="MF_01274">
    <property type="entry name" value="Pantothen_kinase_3"/>
    <property type="match status" value="1"/>
</dbReference>
<reference evidence="17 18" key="1">
    <citation type="submission" date="2023-04" db="EMBL/GenBank/DDBJ databases">
        <title>Luteimonas endophyticus RD2P54.</title>
        <authorList>
            <person name="Sun J.-Q."/>
        </authorList>
    </citation>
    <scope>NUCLEOTIDE SEQUENCE [LARGE SCALE GENOMIC DNA]</scope>
    <source>
        <strain evidence="17 18">RD2P54</strain>
    </source>
</reference>
<dbReference type="Proteomes" id="UP001156940">
    <property type="component" value="Unassembled WGS sequence"/>
</dbReference>
<comment type="cofactor">
    <cofactor evidence="2">
        <name>K(+)</name>
        <dbReference type="ChEBI" id="CHEBI:29103"/>
    </cofactor>
</comment>
<comment type="caution">
    <text evidence="17">The sequence shown here is derived from an EMBL/GenBank/DDBJ whole genome shotgun (WGS) entry which is preliminary data.</text>
</comment>
<feature type="active site" description="Proton acceptor" evidence="16">
    <location>
        <position position="102"/>
    </location>
</feature>
<evidence type="ECO:0000256" key="10">
    <source>
        <dbReference type="ARBA" id="ARBA00022777"/>
    </source>
</evidence>
<keyword evidence="8 16" id="KW-0808">Transferase</keyword>
<dbReference type="GO" id="GO:0004594">
    <property type="term" value="F:pantothenate kinase activity"/>
    <property type="evidence" value="ECO:0007669"/>
    <property type="project" value="UniProtKB-EC"/>
</dbReference>
<dbReference type="Pfam" id="PF03309">
    <property type="entry name" value="Pan_kinase"/>
    <property type="match status" value="1"/>
</dbReference>
<comment type="cofactor">
    <cofactor evidence="16">
        <name>NH4(+)</name>
        <dbReference type="ChEBI" id="CHEBI:28938"/>
    </cofactor>
    <cofactor evidence="16">
        <name>K(+)</name>
        <dbReference type="ChEBI" id="CHEBI:29103"/>
    </cofactor>
    <text evidence="16">A monovalent cation. Ammonium or potassium.</text>
</comment>
<dbReference type="NCBIfam" id="TIGR00671">
    <property type="entry name" value="baf"/>
    <property type="match status" value="1"/>
</dbReference>
<dbReference type="PANTHER" id="PTHR34265:SF1">
    <property type="entry name" value="TYPE III PANTOTHENATE KINASE"/>
    <property type="match status" value="1"/>
</dbReference>
<evidence type="ECO:0000256" key="8">
    <source>
        <dbReference type="ARBA" id="ARBA00022679"/>
    </source>
</evidence>
<dbReference type="Gene3D" id="3.30.420.40">
    <property type="match status" value="2"/>
</dbReference>
<protein>
    <recommendedName>
        <fullName evidence="15 16">Type III pantothenate kinase</fullName>
        <ecNumber evidence="6 16">2.7.1.33</ecNumber>
    </recommendedName>
    <alternativeName>
        <fullName evidence="16">PanK-III</fullName>
    </alternativeName>
    <alternativeName>
        <fullName evidence="16">Pantothenic acid kinase</fullName>
    </alternativeName>
</protein>
<evidence type="ECO:0000256" key="16">
    <source>
        <dbReference type="HAMAP-Rule" id="MF_01274"/>
    </source>
</evidence>
<comment type="caution">
    <text evidence="16">Lacks conserved residue(s) required for the propagation of feature annotation.</text>
</comment>
<keyword evidence="18" id="KW-1185">Reference proteome</keyword>
<keyword evidence="13 16" id="KW-0173">Coenzyme A biosynthesis</keyword>
<dbReference type="RefSeq" id="WP_280574111.1">
    <property type="nucleotide sequence ID" value="NZ_JARXRM010000028.1"/>
</dbReference>
<comment type="similarity">
    <text evidence="14 16">Belongs to the type III pantothenate kinase family.</text>
</comment>
<evidence type="ECO:0000256" key="15">
    <source>
        <dbReference type="ARBA" id="ARBA00040883"/>
    </source>
</evidence>
<dbReference type="InterPro" id="IPR004619">
    <property type="entry name" value="Type_III_PanK"/>
</dbReference>
<comment type="subunit">
    <text evidence="5 16">Homodimer.</text>
</comment>
<feature type="binding site" evidence="16">
    <location>
        <position position="93"/>
    </location>
    <ligand>
        <name>substrate</name>
    </ligand>
</feature>
<accession>A0ABT6J8G9</accession>
<comment type="function">
    <text evidence="16">Catalyzes the phosphorylation of pantothenate (Pan), the first step in CoA biosynthesis.</text>
</comment>
<feature type="binding site" evidence="16">
    <location>
        <position position="125"/>
    </location>
    <ligand>
        <name>ATP</name>
        <dbReference type="ChEBI" id="CHEBI:30616"/>
    </ligand>
</feature>
<comment type="catalytic activity">
    <reaction evidence="1 16">
        <text>(R)-pantothenate + ATP = (R)-4'-phosphopantothenate + ADP + H(+)</text>
        <dbReference type="Rhea" id="RHEA:16373"/>
        <dbReference type="ChEBI" id="CHEBI:10986"/>
        <dbReference type="ChEBI" id="CHEBI:15378"/>
        <dbReference type="ChEBI" id="CHEBI:29032"/>
        <dbReference type="ChEBI" id="CHEBI:30616"/>
        <dbReference type="ChEBI" id="CHEBI:456216"/>
        <dbReference type="EC" id="2.7.1.33"/>
    </reaction>
</comment>
<sequence>MRTWLFDLGNSRLKFAPLHADGGIGEVVAVDHDGAGFAAGWEQRMPDRFDAASLASVAAPALRVVLIEALAARCGRLSVACTLARCDGVAIAYADPRRLGVDRFLALLAAHARGPGPSLVVGVGTALTIDLLDGSGRHHGGRIAPSPALMREALHARAAQLPADGGSYAEFAAETRDALASGCEGAALALLERSREAARAMLGVAPRLLLHGGGAAALAGRLDGAEPAPTLVLEGLAHWARMEREPV</sequence>
<evidence type="ECO:0000256" key="13">
    <source>
        <dbReference type="ARBA" id="ARBA00022993"/>
    </source>
</evidence>
<keyword evidence="11 16" id="KW-0067">ATP-binding</keyword>
<proteinExistence type="inferred from homology"/>
<name>A0ABT6J8G9_9GAMM</name>
<evidence type="ECO:0000256" key="1">
    <source>
        <dbReference type="ARBA" id="ARBA00001206"/>
    </source>
</evidence>
<keyword evidence="12 16" id="KW-0630">Potassium</keyword>
<keyword evidence="7 16" id="KW-0963">Cytoplasm</keyword>
<evidence type="ECO:0000313" key="18">
    <source>
        <dbReference type="Proteomes" id="UP001156940"/>
    </source>
</evidence>
<dbReference type="EC" id="2.7.1.33" evidence="6 16"/>
<dbReference type="EMBL" id="JARXRM010000028">
    <property type="protein sequence ID" value="MDH5823054.1"/>
    <property type="molecule type" value="Genomic_DNA"/>
</dbReference>
<evidence type="ECO:0000256" key="7">
    <source>
        <dbReference type="ARBA" id="ARBA00022490"/>
    </source>
</evidence>
<feature type="binding site" evidence="16">
    <location>
        <begin position="7"/>
        <end position="14"/>
    </location>
    <ligand>
        <name>ATP</name>
        <dbReference type="ChEBI" id="CHEBI:30616"/>
    </ligand>
</feature>
<comment type="subcellular location">
    <subcellularLocation>
        <location evidence="3 16">Cytoplasm</location>
    </subcellularLocation>
</comment>
<evidence type="ECO:0000313" key="17">
    <source>
        <dbReference type="EMBL" id="MDH5823054.1"/>
    </source>
</evidence>
<evidence type="ECO:0000256" key="11">
    <source>
        <dbReference type="ARBA" id="ARBA00022840"/>
    </source>
</evidence>
<feature type="binding site" evidence="16">
    <location>
        <begin position="100"/>
        <end position="103"/>
    </location>
    <ligand>
        <name>substrate</name>
    </ligand>
</feature>
<dbReference type="InterPro" id="IPR043129">
    <property type="entry name" value="ATPase_NBD"/>
</dbReference>
<keyword evidence="9 16" id="KW-0547">Nucleotide-binding</keyword>
<feature type="binding site" evidence="16">
    <location>
        <position position="175"/>
    </location>
    <ligand>
        <name>substrate</name>
    </ligand>
</feature>
<keyword evidence="10 16" id="KW-0418">Kinase</keyword>
<evidence type="ECO:0000256" key="2">
    <source>
        <dbReference type="ARBA" id="ARBA00001958"/>
    </source>
</evidence>
<organism evidence="17 18">
    <name type="scientific">Luteimonas endophytica</name>
    <dbReference type="NCBI Taxonomy" id="3042023"/>
    <lineage>
        <taxon>Bacteria</taxon>
        <taxon>Pseudomonadati</taxon>
        <taxon>Pseudomonadota</taxon>
        <taxon>Gammaproteobacteria</taxon>
        <taxon>Lysobacterales</taxon>
        <taxon>Lysobacteraceae</taxon>
        <taxon>Luteimonas</taxon>
    </lineage>
</organism>
<dbReference type="CDD" id="cd24015">
    <property type="entry name" value="ASKHA_NBD_PanK-III"/>
    <property type="match status" value="1"/>
</dbReference>
<gene>
    <name evidence="16" type="primary">coaX</name>
    <name evidence="17" type="ORF">QFW77_08640</name>
</gene>
<evidence type="ECO:0000256" key="6">
    <source>
        <dbReference type="ARBA" id="ARBA00012102"/>
    </source>
</evidence>
<comment type="pathway">
    <text evidence="4 16">Cofactor biosynthesis; coenzyme A biosynthesis; CoA from (R)-pantothenate: step 1/5.</text>
</comment>